<dbReference type="PANTHER" id="PTHR12631:SF10">
    <property type="entry name" value="BETA-XYLOSIDASE-LIKE PROTEIN-RELATED"/>
    <property type="match status" value="1"/>
</dbReference>
<dbReference type="AlphaFoldDB" id="A0A0M8K613"/>
<dbReference type="SUPFAM" id="SSF51445">
    <property type="entry name" value="(Trans)glycosidases"/>
    <property type="match status" value="2"/>
</dbReference>
<keyword evidence="2" id="KW-0812">Transmembrane</keyword>
<dbReference type="Gene3D" id="3.20.20.80">
    <property type="entry name" value="Glycosidases"/>
    <property type="match status" value="2"/>
</dbReference>
<feature type="transmembrane region" description="Helical" evidence="2">
    <location>
        <begin position="23"/>
        <end position="43"/>
    </location>
</feature>
<feature type="compositionally biased region" description="Pro residues" evidence="1">
    <location>
        <begin position="600"/>
        <end position="644"/>
    </location>
</feature>
<evidence type="ECO:0000313" key="4">
    <source>
        <dbReference type="Proteomes" id="UP000037784"/>
    </source>
</evidence>
<accession>A0A0M8K613</accession>
<dbReference type="RefSeq" id="WP_054492419.1">
    <property type="nucleotide sequence ID" value="NZ_BBZA01000061.1"/>
</dbReference>
<reference evidence="4" key="1">
    <citation type="submission" date="2015-08" db="EMBL/GenBank/DDBJ databases">
        <title>Draft Genome Sequence of a Heterotrophic Facultative Anaerobic Bacterium Ardenticatena maritima Strain 110S.</title>
        <authorList>
            <person name="Kawaichi S."/>
            <person name="Yoshida T."/>
            <person name="Sako Y."/>
            <person name="Nakamura R."/>
        </authorList>
    </citation>
    <scope>NUCLEOTIDE SEQUENCE [LARGE SCALE GENOMIC DNA]</scope>
    <source>
        <strain evidence="4">110S</strain>
    </source>
</reference>
<evidence type="ECO:0000313" key="3">
    <source>
        <dbReference type="EMBL" id="GAP62503.1"/>
    </source>
</evidence>
<evidence type="ECO:0000256" key="2">
    <source>
        <dbReference type="SAM" id="Phobius"/>
    </source>
</evidence>
<organism evidence="3 4">
    <name type="scientific">Ardenticatena maritima</name>
    <dbReference type="NCBI Taxonomy" id="872965"/>
    <lineage>
        <taxon>Bacteria</taxon>
        <taxon>Bacillati</taxon>
        <taxon>Chloroflexota</taxon>
        <taxon>Ardenticatenia</taxon>
        <taxon>Ardenticatenales</taxon>
        <taxon>Ardenticatenaceae</taxon>
        <taxon>Ardenticatena</taxon>
    </lineage>
</organism>
<dbReference type="EMBL" id="BBZA01000061">
    <property type="protein sequence ID" value="GAP62503.1"/>
    <property type="molecule type" value="Genomic_DNA"/>
</dbReference>
<comment type="caution">
    <text evidence="3">The sequence shown here is derived from an EMBL/GenBank/DDBJ whole genome shotgun (WGS) entry which is preliminary data.</text>
</comment>
<proteinExistence type="predicted"/>
<sequence length="988" mass="107584">MEHEQTPQSPTVWETLTALFEGSAARIVSFVVIPLLLLLALWLPPISLFDRILDRGYTELPVGASINDPDGTQVVVEAAQAPLKVRMASVPRVEFLEGNIPLADEDLTQEMAMALQALPPQVDVRSPVYVLDAKDEDVEARLRLAIPIPNESEPYETLDVYVWDGAQWAWVPHTLYREDDEIDAYLDRVPRAFAVVQTAPVVPTTGVELAPGLSDAAALVRTANVASPRLYIANADGTLGQLAEEPAGLRENGVLVVPVVHNQQADGVIRSDLTDNILVQPLVIRDHVSQLVALAVERNYDGLEIDYRNVDPALRKEFASFIRQLADALHERGKVLIVRVPTPQRISETDFDSGAYDLVAIGNAADQVRLTLPLDPEAWREGGEVAALLTWATGKVNRYELEAVLPVGAYDLSGETPVAVAYPEVLATLAQVEIDLESTEVAPGQEIAFNLPALQNGVLAADETTHAMRVLFADSSSTQRVLHLETPASVAYKLNMLQAFNLAGVTTVDTHLANPAVLDVIEAYRSGNAAQAAQQNTFSLVVKVRNEKGEEIISDVRDLSKSVALAVPEESGRYQIVVGVSDDGGATTYGEFSQEVIIPSPTPTPEATPTPTATPTPEPTATPDPNAPTPTPTPKPAAPPPPSTAPSGPMAYGIQAHMIYMNKDQIMQLVQGLGFNWVKQQIEWKVFEPAPGQIQWGEMDAIIDSANRHGIKVLFSIVKAPQWARPAGADLSVEGPPADPNTYANFVREVAKRYCGKGLGAIEVWNEQNLHYEWGNQPLSAADYMNLLKPAYVAIKEACPSIIVISGALTPAGNVGNLARDDIEYLQEMYNAGLKNYSDAIGAHPSGYNCPADGDWRTVQDPTATFRGPFENRHHSWCFRGTMEGYRNVMVANGDSAKKIWATEFGWAVGPAVNEHYAYANDNTYEEQAAWTVQAYQMAKNWGWVGGMILWNLNFKMVAPGSEQAQWGIVDEYGNPLPTYHALASMPK</sequence>
<dbReference type="OrthoDB" id="135639at2"/>
<dbReference type="Gene3D" id="3.10.50.10">
    <property type="match status" value="1"/>
</dbReference>
<dbReference type="PANTHER" id="PTHR12631">
    <property type="entry name" value="ALPHA-L-IDURONIDASE"/>
    <property type="match status" value="1"/>
</dbReference>
<dbReference type="Proteomes" id="UP000037784">
    <property type="component" value="Unassembled WGS sequence"/>
</dbReference>
<dbReference type="InterPro" id="IPR029070">
    <property type="entry name" value="Chitinase_insertion_sf"/>
</dbReference>
<protein>
    <submittedName>
        <fullName evidence="3">Uncharacterized protein</fullName>
    </submittedName>
</protein>
<gene>
    <name evidence="3" type="ORF">ARMA_0926</name>
</gene>
<keyword evidence="4" id="KW-1185">Reference proteome</keyword>
<dbReference type="InterPro" id="IPR051923">
    <property type="entry name" value="Glycosyl_Hydrolase_39"/>
</dbReference>
<dbReference type="InterPro" id="IPR017853">
    <property type="entry name" value="GH"/>
</dbReference>
<dbReference type="GO" id="GO:0004553">
    <property type="term" value="F:hydrolase activity, hydrolyzing O-glycosyl compounds"/>
    <property type="evidence" value="ECO:0007669"/>
    <property type="project" value="TreeGrafter"/>
</dbReference>
<evidence type="ECO:0000256" key="1">
    <source>
        <dbReference type="SAM" id="MobiDB-lite"/>
    </source>
</evidence>
<keyword evidence="2" id="KW-0472">Membrane</keyword>
<dbReference type="InParanoid" id="A0A0M8K613"/>
<name>A0A0M8K613_9CHLR</name>
<feature type="region of interest" description="Disordered" evidence="1">
    <location>
        <begin position="595"/>
        <end position="649"/>
    </location>
</feature>
<keyword evidence="2" id="KW-1133">Transmembrane helix</keyword>